<dbReference type="Pfam" id="PF20434">
    <property type="entry name" value="BD-FAE"/>
    <property type="match status" value="1"/>
</dbReference>
<dbReference type="PROSITE" id="PS51257">
    <property type="entry name" value="PROKAR_LIPOPROTEIN"/>
    <property type="match status" value="1"/>
</dbReference>
<reference evidence="3 4" key="1">
    <citation type="submission" date="2018-03" db="EMBL/GenBank/DDBJ databases">
        <title>Mesoflavibacter sp. HG37 and Mesoflavibacter sp. HG96 sp.nov., two marine bacteria isolated from seawater of Western Pacific Ocean.</title>
        <authorList>
            <person name="Cheng H."/>
            <person name="Wu Y.-H."/>
            <person name="Guo L.-L."/>
            <person name="Xu X.-W."/>
        </authorList>
    </citation>
    <scope>NUCLEOTIDE SEQUENCE [LARGE SCALE GENOMIC DNA]</scope>
    <source>
        <strain evidence="3 4">KCTC 32269</strain>
    </source>
</reference>
<name>A0A2T1N8F4_9FLAO</name>
<evidence type="ECO:0000313" key="3">
    <source>
        <dbReference type="EMBL" id="PSG88154.1"/>
    </source>
</evidence>
<evidence type="ECO:0000256" key="1">
    <source>
        <dbReference type="ARBA" id="ARBA00022801"/>
    </source>
</evidence>
<organism evidence="3 4">
    <name type="scientific">Aurantibacter aestuarii</name>
    <dbReference type="NCBI Taxonomy" id="1266046"/>
    <lineage>
        <taxon>Bacteria</taxon>
        <taxon>Pseudomonadati</taxon>
        <taxon>Bacteroidota</taxon>
        <taxon>Flavobacteriia</taxon>
        <taxon>Flavobacteriales</taxon>
        <taxon>Flavobacteriaceae</taxon>
        <taxon>Aurantibacter</taxon>
    </lineage>
</organism>
<proteinExistence type="predicted"/>
<dbReference type="RefSeq" id="WP_106463294.1">
    <property type="nucleotide sequence ID" value="NZ_PXOQ01000009.1"/>
</dbReference>
<dbReference type="Gene3D" id="3.40.50.1820">
    <property type="entry name" value="alpha/beta hydrolase"/>
    <property type="match status" value="1"/>
</dbReference>
<dbReference type="InterPro" id="IPR050300">
    <property type="entry name" value="GDXG_lipolytic_enzyme"/>
</dbReference>
<dbReference type="OrthoDB" id="9796689at2"/>
<dbReference type="InterPro" id="IPR049492">
    <property type="entry name" value="BD-FAE-like_dom"/>
</dbReference>
<feature type="domain" description="BD-FAE-like" evidence="2">
    <location>
        <begin position="264"/>
        <end position="455"/>
    </location>
</feature>
<sequence>MRLNYFFILLLISIQSCKTQNVQNTESVKETFFKEQEEIGTPAIKYIRNNFYKLYVLDESEFTSKIDSLKNIFTSHLKKYQSNLDKLTLNEEVININYLFDKYLLEYPQLHYEFTGEKIKTSKTNQLRINHNLRKINDRKAYENKYFKNYIKSFLAIHSKKNMESGLYTGKDNQQLLADLNTVDSIFSNQDVKCLWKGEYIYNHIDNMGVKSIDSIYNDFKISCKTSGIANDINEIYNLHIRNRASHTIEFYKKVDGFNLEMHIFQPDTTTFKGKRPTIVYFHGGSWSQGKPDWFFETAKRYAQMGWVATAVEYRIKGRHGTYPFDAVKDAKSAIRWLRENSDRLNIDQNKILATGNSAGGHLSIATVLADDWNEISDDLKTNAAPNFVIANAAVYDLTTRSSNWIREYNQDTNLVNEISPNELIKKTNTKFLLIHGENDRNCPYSTAETFYNKMKSLNNDVEIHKIPKAEHFIWYGKHSTEVENITAKYINEQNLE</sequence>
<gene>
    <name evidence="3" type="ORF">C7H52_07565</name>
</gene>
<keyword evidence="1" id="KW-0378">Hydrolase</keyword>
<dbReference type="InterPro" id="IPR029058">
    <property type="entry name" value="AB_hydrolase_fold"/>
</dbReference>
<dbReference type="SUPFAM" id="SSF53474">
    <property type="entry name" value="alpha/beta-Hydrolases"/>
    <property type="match status" value="1"/>
</dbReference>
<comment type="caution">
    <text evidence="3">The sequence shown here is derived from an EMBL/GenBank/DDBJ whole genome shotgun (WGS) entry which is preliminary data.</text>
</comment>
<dbReference type="GO" id="GO:0016787">
    <property type="term" value="F:hydrolase activity"/>
    <property type="evidence" value="ECO:0007669"/>
    <property type="project" value="UniProtKB-KW"/>
</dbReference>
<dbReference type="Proteomes" id="UP000238426">
    <property type="component" value="Unassembled WGS sequence"/>
</dbReference>
<accession>A0A2T1N8F4</accession>
<dbReference type="EMBL" id="PXOQ01000009">
    <property type="protein sequence ID" value="PSG88154.1"/>
    <property type="molecule type" value="Genomic_DNA"/>
</dbReference>
<keyword evidence="4" id="KW-1185">Reference proteome</keyword>
<evidence type="ECO:0000313" key="4">
    <source>
        <dbReference type="Proteomes" id="UP000238426"/>
    </source>
</evidence>
<dbReference type="PANTHER" id="PTHR48081">
    <property type="entry name" value="AB HYDROLASE SUPERFAMILY PROTEIN C4A8.06C"/>
    <property type="match status" value="1"/>
</dbReference>
<dbReference type="AlphaFoldDB" id="A0A2T1N8F4"/>
<protein>
    <recommendedName>
        <fullName evidence="2">BD-FAE-like domain-containing protein</fullName>
    </recommendedName>
</protein>
<evidence type="ECO:0000259" key="2">
    <source>
        <dbReference type="Pfam" id="PF20434"/>
    </source>
</evidence>